<reference evidence="1 2" key="1">
    <citation type="submission" date="2024-03" db="EMBL/GenBank/DDBJ databases">
        <authorList>
            <person name="Gkanogiannis A."/>
            <person name="Becerra Lopez-Lavalle L."/>
        </authorList>
    </citation>
    <scope>NUCLEOTIDE SEQUENCE [LARGE SCALE GENOMIC DNA]</scope>
</reference>
<proteinExistence type="predicted"/>
<dbReference type="PANTHER" id="PTHR32018:SF1">
    <property type="entry name" value="RHAMNOGALACTURONAN ENDOLYASE"/>
    <property type="match status" value="1"/>
</dbReference>
<dbReference type="EMBL" id="OZ021741">
    <property type="protein sequence ID" value="CAK9325542.1"/>
    <property type="molecule type" value="Genomic_DNA"/>
</dbReference>
<dbReference type="InterPro" id="IPR010325">
    <property type="entry name" value="Rhamnogal_lyase"/>
</dbReference>
<accession>A0ABP0Z040</accession>
<dbReference type="Proteomes" id="UP001642487">
    <property type="component" value="Chromosome 7"/>
</dbReference>
<keyword evidence="2" id="KW-1185">Reference proteome</keyword>
<organism evidence="1 2">
    <name type="scientific">Citrullus colocynthis</name>
    <name type="common">colocynth</name>
    <dbReference type="NCBI Taxonomy" id="252529"/>
    <lineage>
        <taxon>Eukaryota</taxon>
        <taxon>Viridiplantae</taxon>
        <taxon>Streptophyta</taxon>
        <taxon>Embryophyta</taxon>
        <taxon>Tracheophyta</taxon>
        <taxon>Spermatophyta</taxon>
        <taxon>Magnoliopsida</taxon>
        <taxon>eudicotyledons</taxon>
        <taxon>Gunneridae</taxon>
        <taxon>Pentapetalae</taxon>
        <taxon>rosids</taxon>
        <taxon>fabids</taxon>
        <taxon>Cucurbitales</taxon>
        <taxon>Cucurbitaceae</taxon>
        <taxon>Benincaseae</taxon>
        <taxon>Citrullus</taxon>
    </lineage>
</organism>
<sequence length="139" mass="15991">MDNGIIGVNLSNPMGMVIGIQYKGIENLLEVDNSEDDRGYWDIVWNVAGSSGTKGIFDRIEATDFKVIVENDEQIELSFSRTYNSSIGRELIPLNIDKRFVMLRNSSGFYSYAIYEHLKEWPAFIIDNTRIVFKLRKDK</sequence>
<dbReference type="InterPro" id="IPR051850">
    <property type="entry name" value="Polysacch_Lyase_4"/>
</dbReference>
<evidence type="ECO:0000313" key="1">
    <source>
        <dbReference type="EMBL" id="CAK9325542.1"/>
    </source>
</evidence>
<name>A0ABP0Z040_9ROSI</name>
<protein>
    <submittedName>
        <fullName evidence="1">Uncharacterized protein</fullName>
    </submittedName>
</protein>
<evidence type="ECO:0000313" key="2">
    <source>
        <dbReference type="Proteomes" id="UP001642487"/>
    </source>
</evidence>
<dbReference type="PANTHER" id="PTHR32018">
    <property type="entry name" value="RHAMNOGALACTURONATE LYASE FAMILY PROTEIN"/>
    <property type="match status" value="1"/>
</dbReference>
<dbReference type="Pfam" id="PF06045">
    <property type="entry name" value="Rhamnogal_lyase"/>
    <property type="match status" value="1"/>
</dbReference>
<gene>
    <name evidence="1" type="ORF">CITCOLO1_LOCUS17808</name>
</gene>